<dbReference type="EMBL" id="UINC01017559">
    <property type="protein sequence ID" value="SVA72943.1"/>
    <property type="molecule type" value="Genomic_DNA"/>
</dbReference>
<evidence type="ECO:0000313" key="2">
    <source>
        <dbReference type="EMBL" id="SVA72943.1"/>
    </source>
</evidence>
<protein>
    <submittedName>
        <fullName evidence="2">Uncharacterized protein</fullName>
    </submittedName>
</protein>
<gene>
    <name evidence="2" type="ORF">METZ01_LOCUS125797</name>
</gene>
<feature type="transmembrane region" description="Helical" evidence="1">
    <location>
        <begin position="7"/>
        <end position="29"/>
    </location>
</feature>
<reference evidence="2" key="1">
    <citation type="submission" date="2018-05" db="EMBL/GenBank/DDBJ databases">
        <authorList>
            <person name="Lanie J.A."/>
            <person name="Ng W.-L."/>
            <person name="Kazmierczak K.M."/>
            <person name="Andrzejewski T.M."/>
            <person name="Davidsen T.M."/>
            <person name="Wayne K.J."/>
            <person name="Tettelin H."/>
            <person name="Glass J.I."/>
            <person name="Rusch D."/>
            <person name="Podicherti R."/>
            <person name="Tsui H.-C.T."/>
            <person name="Winkler M.E."/>
        </authorList>
    </citation>
    <scope>NUCLEOTIDE SEQUENCE</scope>
</reference>
<keyword evidence="1" id="KW-0812">Transmembrane</keyword>
<organism evidence="2">
    <name type="scientific">marine metagenome</name>
    <dbReference type="NCBI Taxonomy" id="408172"/>
    <lineage>
        <taxon>unclassified sequences</taxon>
        <taxon>metagenomes</taxon>
        <taxon>ecological metagenomes</taxon>
    </lineage>
</organism>
<evidence type="ECO:0000256" key="1">
    <source>
        <dbReference type="SAM" id="Phobius"/>
    </source>
</evidence>
<sequence length="176" mass="19075">MFSKKVISLFVFRSIVLLVLLGIVCLVMVDQFNLILIKAASPFIPVGSTLRTFGTYIEISSTRSGATSPLYLDSLTLYSGTILMITVVLSAVGLRLRERLVSLGILTSLGLVIQLVGIVLLSEGIEAASDMGNPGFSGSRPFNVFSVGWSLVPAIITAVWCYLFWRRNKSATNPLN</sequence>
<keyword evidence="1" id="KW-1133">Transmembrane helix</keyword>
<feature type="transmembrane region" description="Helical" evidence="1">
    <location>
        <begin position="75"/>
        <end position="94"/>
    </location>
</feature>
<accession>A0A381Y8Z3</accession>
<name>A0A381Y8Z3_9ZZZZ</name>
<proteinExistence type="predicted"/>
<feature type="transmembrane region" description="Helical" evidence="1">
    <location>
        <begin position="101"/>
        <end position="122"/>
    </location>
</feature>
<keyword evidence="1" id="KW-0472">Membrane</keyword>
<dbReference type="AlphaFoldDB" id="A0A381Y8Z3"/>
<feature type="transmembrane region" description="Helical" evidence="1">
    <location>
        <begin position="142"/>
        <end position="165"/>
    </location>
</feature>